<dbReference type="EMBL" id="JBJOSA010000003">
    <property type="protein sequence ID" value="MFL8936185.1"/>
    <property type="molecule type" value="Genomic_DNA"/>
</dbReference>
<feature type="transmembrane region" description="Helical" evidence="5">
    <location>
        <begin position="44"/>
        <end position="70"/>
    </location>
</feature>
<dbReference type="Proteomes" id="UP001628668">
    <property type="component" value="Unassembled WGS sequence"/>
</dbReference>
<keyword evidence="2 5" id="KW-0812">Transmembrane</keyword>
<evidence type="ECO:0000313" key="6">
    <source>
        <dbReference type="EMBL" id="MFL8936185.1"/>
    </source>
</evidence>
<name>A0ABW8VLC3_9BACI</name>
<comment type="caution">
    <text evidence="6">The sequence shown here is derived from an EMBL/GenBank/DDBJ whole genome shotgun (WGS) entry which is preliminary data.</text>
</comment>
<proteinExistence type="predicted"/>
<sequence>MKVETNKILSALCYFSIFFAGFIFPIIVYFVTDNPHVKRDAKSALISHIIPIIAIPLLFAGLFLDIGIFATGSGIPVFFLLMIGLFIIVNIVIVIWNVYKGIKVLL</sequence>
<comment type="subcellular location">
    <subcellularLocation>
        <location evidence="1">Membrane</location>
        <topology evidence="1">Multi-pass membrane protein</topology>
    </subcellularLocation>
</comment>
<evidence type="ECO:0000256" key="1">
    <source>
        <dbReference type="ARBA" id="ARBA00004141"/>
    </source>
</evidence>
<dbReference type="Pfam" id="PF09685">
    <property type="entry name" value="MamF_MmsF"/>
    <property type="match status" value="1"/>
</dbReference>
<gene>
    <name evidence="6" type="ORF">ACKA06_05230</name>
</gene>
<keyword evidence="3 5" id="KW-1133">Transmembrane helix</keyword>
<feature type="transmembrane region" description="Helical" evidence="5">
    <location>
        <begin position="12"/>
        <end position="32"/>
    </location>
</feature>
<evidence type="ECO:0000256" key="4">
    <source>
        <dbReference type="ARBA" id="ARBA00023136"/>
    </source>
</evidence>
<reference evidence="6 7" key="1">
    <citation type="submission" date="2024-12" db="EMBL/GenBank/DDBJ databases">
        <authorList>
            <person name="Li X."/>
            <person name="Zhang D."/>
        </authorList>
    </citation>
    <scope>NUCLEOTIDE SEQUENCE [LARGE SCALE GENOMIC DNA]</scope>
    <source>
        <strain evidence="6 7">JCM19602</strain>
    </source>
</reference>
<feature type="transmembrane region" description="Helical" evidence="5">
    <location>
        <begin position="77"/>
        <end position="99"/>
    </location>
</feature>
<organism evidence="6 7">
    <name type="scientific">Rossellomorea oryzaecorticis</name>
    <dbReference type="NCBI Taxonomy" id="1396505"/>
    <lineage>
        <taxon>Bacteria</taxon>
        <taxon>Bacillati</taxon>
        <taxon>Bacillota</taxon>
        <taxon>Bacilli</taxon>
        <taxon>Bacillales</taxon>
        <taxon>Bacillaceae</taxon>
        <taxon>Rossellomorea</taxon>
    </lineage>
</organism>
<evidence type="ECO:0000256" key="2">
    <source>
        <dbReference type="ARBA" id="ARBA00022692"/>
    </source>
</evidence>
<dbReference type="InterPro" id="IPR019109">
    <property type="entry name" value="MamF_MmsF"/>
</dbReference>
<accession>A0ABW8VLC3</accession>
<evidence type="ECO:0000313" key="7">
    <source>
        <dbReference type="Proteomes" id="UP001628668"/>
    </source>
</evidence>
<keyword evidence="7" id="KW-1185">Reference proteome</keyword>
<dbReference type="RefSeq" id="WP_321203175.1">
    <property type="nucleotide sequence ID" value="NZ_JBJOSA010000003.1"/>
</dbReference>
<evidence type="ECO:0000256" key="3">
    <source>
        <dbReference type="ARBA" id="ARBA00022989"/>
    </source>
</evidence>
<keyword evidence="4 5" id="KW-0472">Membrane</keyword>
<protein>
    <submittedName>
        <fullName evidence="6">DUF4870 domain-containing protein</fullName>
    </submittedName>
</protein>
<evidence type="ECO:0000256" key="5">
    <source>
        <dbReference type="SAM" id="Phobius"/>
    </source>
</evidence>